<dbReference type="AlphaFoldDB" id="A0A7T8H214"/>
<dbReference type="EMBL" id="CP045900">
    <property type="protein sequence ID" value="QQP42077.1"/>
    <property type="molecule type" value="Genomic_DNA"/>
</dbReference>
<name>A0A7T8H214_CALRO</name>
<protein>
    <submittedName>
        <fullName evidence="2">Uncharacterized protein</fullName>
    </submittedName>
</protein>
<feature type="region of interest" description="Disordered" evidence="1">
    <location>
        <begin position="1"/>
        <end position="57"/>
    </location>
</feature>
<proteinExistence type="predicted"/>
<evidence type="ECO:0000313" key="2">
    <source>
        <dbReference type="EMBL" id="QQP42077.1"/>
    </source>
</evidence>
<reference evidence="3" key="1">
    <citation type="submission" date="2021-01" db="EMBL/GenBank/DDBJ databases">
        <title>Caligus Genome Assembly.</title>
        <authorList>
            <person name="Gallardo-Escarate C."/>
        </authorList>
    </citation>
    <scope>NUCLEOTIDE SEQUENCE [LARGE SCALE GENOMIC DNA]</scope>
</reference>
<gene>
    <name evidence="2" type="ORF">FKW44_016627</name>
</gene>
<organism evidence="2 3">
    <name type="scientific">Caligus rogercresseyi</name>
    <name type="common">Sea louse</name>
    <dbReference type="NCBI Taxonomy" id="217165"/>
    <lineage>
        <taxon>Eukaryota</taxon>
        <taxon>Metazoa</taxon>
        <taxon>Ecdysozoa</taxon>
        <taxon>Arthropoda</taxon>
        <taxon>Crustacea</taxon>
        <taxon>Multicrustacea</taxon>
        <taxon>Hexanauplia</taxon>
        <taxon>Copepoda</taxon>
        <taxon>Siphonostomatoida</taxon>
        <taxon>Caligidae</taxon>
        <taxon>Caligus</taxon>
    </lineage>
</organism>
<dbReference type="Proteomes" id="UP000595437">
    <property type="component" value="Chromosome 11"/>
</dbReference>
<feature type="non-terminal residue" evidence="2">
    <location>
        <position position="1"/>
    </location>
</feature>
<feature type="compositionally biased region" description="Basic residues" evidence="1">
    <location>
        <begin position="31"/>
        <end position="41"/>
    </location>
</feature>
<evidence type="ECO:0000256" key="1">
    <source>
        <dbReference type="SAM" id="MobiDB-lite"/>
    </source>
</evidence>
<keyword evidence="3" id="KW-1185">Reference proteome</keyword>
<accession>A0A7T8H214</accession>
<evidence type="ECO:0000313" key="3">
    <source>
        <dbReference type="Proteomes" id="UP000595437"/>
    </source>
</evidence>
<sequence>LRSSKMQGHATDLESRRDGCNQISDLTTNHWMHHRLNKKGRSLSVTAADETNKRRKE</sequence>
<feature type="compositionally biased region" description="Polar residues" evidence="1">
    <location>
        <begin position="21"/>
        <end position="30"/>
    </location>
</feature>